<dbReference type="AlphaFoldDB" id="A0A5C5XA62"/>
<proteinExistence type="predicted"/>
<dbReference type="InterPro" id="IPR013783">
    <property type="entry name" value="Ig-like_fold"/>
</dbReference>
<dbReference type="EMBL" id="SIHI01000001">
    <property type="protein sequence ID" value="TWT58752.1"/>
    <property type="molecule type" value="Genomic_DNA"/>
</dbReference>
<feature type="domain" description="DUF11" evidence="3">
    <location>
        <begin position="226"/>
        <end position="312"/>
    </location>
</feature>
<feature type="compositionally biased region" description="Low complexity" evidence="1">
    <location>
        <begin position="141"/>
        <end position="158"/>
    </location>
</feature>
<evidence type="ECO:0000259" key="3">
    <source>
        <dbReference type="Pfam" id="PF01345"/>
    </source>
</evidence>
<feature type="chain" id="PRO_5022727662" description="DUF11 domain-containing protein" evidence="2">
    <location>
        <begin position="21"/>
        <end position="666"/>
    </location>
</feature>
<dbReference type="NCBIfam" id="TIGR01451">
    <property type="entry name" value="B_ant_repeat"/>
    <property type="match status" value="1"/>
</dbReference>
<feature type="domain" description="DUF11" evidence="3">
    <location>
        <begin position="559"/>
        <end position="658"/>
    </location>
</feature>
<dbReference type="OrthoDB" id="282600at2"/>
<evidence type="ECO:0000256" key="2">
    <source>
        <dbReference type="SAM" id="SignalP"/>
    </source>
</evidence>
<feature type="domain" description="DUF11" evidence="3">
    <location>
        <begin position="335"/>
        <end position="416"/>
    </location>
</feature>
<sequence length="666" mass="70522" precursor="true">MRRSACLLAILGLGISSANAQSSFGPSVEANKPAPGGLQFFNSKSDQTTPSAEAPGPRPVKIEEASPIPGFYGQAIGGAAQKNEAKAEPARPTFTFETTVDASAGSGVTPATFQAEESDSSPTIQPVSGELGDVRPFPGKPASAEAPAPETPAPMTAADGQEEMGVPAKTTPKGSFTITRAPDRKEKAARSLTAPVAPNTFGTPSVVTGRDLHGPQTPSLTIEWKTNSEINVGQQFDCDLVISNHGKSTATRVEVQARLPQNIRVVNTEPKPDQSETFLGWEFAELKPGQQKTIKVSMIPFQRGAINADASVRFSGNARGVFEVAEPMLALKLTGPQEVHVGDSVPHSVIVTNPGTGVAKNVRVEAFIPKGLEHIRGERLLMEIGSLNPGESRHVQLAMSAVAGGTHDVMVHAVADNGLDEQISSAVHVIAPNLMAEVSGPRLRYLGREGTFKLTVKNDGQAATNNVQLMHKIPDGFKFVSADRGVQFDRNAKMLIWFVGRLDVKQSAELNVTLMAEKSGAFKHLIRATSEHGTLADAELDCRIEGASSLSVAVIDLDDPVEVGTEAVYEVQVKNEGTAAAKDVGLTCELAPGTAFVHAEGPAAHVSEGNEVVFRTTPELAPGETATFRVRVASKTPGNMRFRARVTSESVPEPLTTDELTKFYGE</sequence>
<evidence type="ECO:0000256" key="1">
    <source>
        <dbReference type="SAM" id="MobiDB-lite"/>
    </source>
</evidence>
<protein>
    <recommendedName>
        <fullName evidence="3">DUF11 domain-containing protein</fullName>
    </recommendedName>
</protein>
<dbReference type="PANTHER" id="PTHR34819">
    <property type="entry name" value="LARGE CYSTEINE-RICH PERIPLASMIC PROTEIN OMCB"/>
    <property type="match status" value="1"/>
</dbReference>
<dbReference type="RefSeq" id="WP_146509371.1">
    <property type="nucleotide sequence ID" value="NZ_SIHI01000001.1"/>
</dbReference>
<feature type="domain" description="DUF11" evidence="3">
    <location>
        <begin position="446"/>
        <end position="530"/>
    </location>
</feature>
<feature type="signal peptide" evidence="2">
    <location>
        <begin position="1"/>
        <end position="20"/>
    </location>
</feature>
<dbReference type="InterPro" id="IPR001434">
    <property type="entry name" value="OmcB-like_DUF11"/>
</dbReference>
<dbReference type="InterPro" id="IPR051172">
    <property type="entry name" value="Chlamydia_OmcB"/>
</dbReference>
<feature type="region of interest" description="Disordered" evidence="1">
    <location>
        <begin position="113"/>
        <end position="212"/>
    </location>
</feature>
<feature type="region of interest" description="Disordered" evidence="1">
    <location>
        <begin position="22"/>
        <end position="87"/>
    </location>
</feature>
<keyword evidence="2" id="KW-0732">Signal</keyword>
<comment type="caution">
    <text evidence="4">The sequence shown here is derived from an EMBL/GenBank/DDBJ whole genome shotgun (WGS) entry which is preliminary data.</text>
</comment>
<gene>
    <name evidence="4" type="ORF">KOR42_21380</name>
</gene>
<evidence type="ECO:0000313" key="4">
    <source>
        <dbReference type="EMBL" id="TWT58752.1"/>
    </source>
</evidence>
<accession>A0A5C5XA62</accession>
<name>A0A5C5XA62_9PLAN</name>
<reference evidence="4 5" key="1">
    <citation type="submission" date="2019-02" db="EMBL/GenBank/DDBJ databases">
        <title>Deep-cultivation of Planctomycetes and their phenomic and genomic characterization uncovers novel biology.</title>
        <authorList>
            <person name="Wiegand S."/>
            <person name="Jogler M."/>
            <person name="Boedeker C."/>
            <person name="Pinto D."/>
            <person name="Vollmers J."/>
            <person name="Rivas-Marin E."/>
            <person name="Kohn T."/>
            <person name="Peeters S.H."/>
            <person name="Heuer A."/>
            <person name="Rast P."/>
            <person name="Oberbeckmann S."/>
            <person name="Bunk B."/>
            <person name="Jeske O."/>
            <person name="Meyerdierks A."/>
            <person name="Storesund J.E."/>
            <person name="Kallscheuer N."/>
            <person name="Luecker S."/>
            <person name="Lage O.M."/>
            <person name="Pohl T."/>
            <person name="Merkel B.J."/>
            <person name="Hornburger P."/>
            <person name="Mueller R.-W."/>
            <person name="Bruemmer F."/>
            <person name="Labrenz M."/>
            <person name="Spormann A.M."/>
            <person name="Op Den Camp H."/>
            <person name="Overmann J."/>
            <person name="Amann R."/>
            <person name="Jetten M.S.M."/>
            <person name="Mascher T."/>
            <person name="Medema M.H."/>
            <person name="Devos D.P."/>
            <person name="Kaster A.-K."/>
            <person name="Ovreas L."/>
            <person name="Rohde M."/>
            <person name="Galperin M.Y."/>
            <person name="Jogler C."/>
        </authorList>
    </citation>
    <scope>NUCLEOTIDE SEQUENCE [LARGE SCALE GENOMIC DNA]</scope>
    <source>
        <strain evidence="4 5">KOR42</strain>
    </source>
</reference>
<feature type="compositionally biased region" description="Polar residues" evidence="1">
    <location>
        <begin position="40"/>
        <end position="51"/>
    </location>
</feature>
<organism evidence="4 5">
    <name type="scientific">Thalassoglobus neptunius</name>
    <dbReference type="NCBI Taxonomy" id="1938619"/>
    <lineage>
        <taxon>Bacteria</taxon>
        <taxon>Pseudomonadati</taxon>
        <taxon>Planctomycetota</taxon>
        <taxon>Planctomycetia</taxon>
        <taxon>Planctomycetales</taxon>
        <taxon>Planctomycetaceae</taxon>
        <taxon>Thalassoglobus</taxon>
    </lineage>
</organism>
<dbReference type="PANTHER" id="PTHR34819:SF3">
    <property type="entry name" value="CELL SURFACE PROTEIN"/>
    <property type="match status" value="1"/>
</dbReference>
<evidence type="ECO:0000313" key="5">
    <source>
        <dbReference type="Proteomes" id="UP000317243"/>
    </source>
</evidence>
<dbReference type="InterPro" id="IPR047589">
    <property type="entry name" value="DUF11_rpt"/>
</dbReference>
<keyword evidence="5" id="KW-1185">Reference proteome</keyword>
<dbReference type="Pfam" id="PF01345">
    <property type="entry name" value="DUF11"/>
    <property type="match status" value="4"/>
</dbReference>
<dbReference type="Proteomes" id="UP000317243">
    <property type="component" value="Unassembled WGS sequence"/>
</dbReference>
<dbReference type="Gene3D" id="2.60.40.10">
    <property type="entry name" value="Immunoglobulins"/>
    <property type="match status" value="3"/>
</dbReference>